<reference evidence="2 3" key="1">
    <citation type="submission" date="2018-11" db="EMBL/GenBank/DDBJ databases">
        <title>Genomic Encyclopedia of Type Strains, Phase IV (KMG-IV): sequencing the most valuable type-strain genomes for metagenomic binning, comparative biology and taxonomic classification.</title>
        <authorList>
            <person name="Goeker M."/>
        </authorList>
    </citation>
    <scope>NUCLEOTIDE SEQUENCE [LARGE SCALE GENOMIC DNA]</scope>
    <source>
        <strain evidence="2 3">DSM 5900</strain>
    </source>
</reference>
<sequence>MRALAWAFMAGGLLLSQAAEAETRLTLKAAASGSAYYVMTVQLSEAIRTETKGAVVPTVEESQGSVQNVKEAIRRPGAYLFTSPPALVASARTGKKPFEGEAGYETIQGLFTLPAITMHWVVRADAGVAGFADLAGKRFVAGGRGTFTQRQSDAVFRMLGIADKVNVVDVELNAAVNAMRNRQIDGFATGGSYPAPNLQELAVAMPIRLLGLEAAQIEQIRQEDPSATDLVIPAGTYKGVDTPTRTIALPVGAYATQKMDEATAHAIVKAFWERKAELTKQNPWWGGVTAEQNALLGVPLHPGAARYYREAGIAIPAAR</sequence>
<evidence type="ECO:0000313" key="2">
    <source>
        <dbReference type="EMBL" id="ROQ00967.1"/>
    </source>
</evidence>
<dbReference type="AlphaFoldDB" id="A0A3N1ME54"/>
<dbReference type="RefSeq" id="WP_197735836.1">
    <property type="nucleotide sequence ID" value="NZ_AP019700.1"/>
</dbReference>
<name>A0A3N1ME54_9PROT</name>
<dbReference type="Pfam" id="PF16868">
    <property type="entry name" value="NMT1_3"/>
    <property type="match status" value="1"/>
</dbReference>
<keyword evidence="3" id="KW-1185">Reference proteome</keyword>
<dbReference type="NCBIfam" id="TIGR02122">
    <property type="entry name" value="TRAP_TAXI"/>
    <property type="match status" value="1"/>
</dbReference>
<dbReference type="SUPFAM" id="SSF53850">
    <property type="entry name" value="Periplasmic binding protein-like II"/>
    <property type="match status" value="1"/>
</dbReference>
<dbReference type="EMBL" id="RJKX01000011">
    <property type="protein sequence ID" value="ROQ00967.1"/>
    <property type="molecule type" value="Genomic_DNA"/>
</dbReference>
<evidence type="ECO:0000256" key="1">
    <source>
        <dbReference type="SAM" id="SignalP"/>
    </source>
</evidence>
<protein>
    <submittedName>
        <fullName evidence="2">TRAP transporter TAXI family solute receptor</fullName>
    </submittedName>
</protein>
<dbReference type="Gene3D" id="3.40.190.10">
    <property type="entry name" value="Periplasmic binding protein-like II"/>
    <property type="match status" value="2"/>
</dbReference>
<proteinExistence type="predicted"/>
<evidence type="ECO:0000313" key="3">
    <source>
        <dbReference type="Proteomes" id="UP000278222"/>
    </source>
</evidence>
<feature type="signal peptide" evidence="1">
    <location>
        <begin position="1"/>
        <end position="21"/>
    </location>
</feature>
<keyword evidence="1" id="KW-0732">Signal</keyword>
<dbReference type="Proteomes" id="UP000278222">
    <property type="component" value="Unassembled WGS sequence"/>
</dbReference>
<dbReference type="PANTHER" id="PTHR42941:SF1">
    <property type="entry name" value="SLL1037 PROTEIN"/>
    <property type="match status" value="1"/>
</dbReference>
<gene>
    <name evidence="2" type="ORF">EDC65_0137</name>
</gene>
<comment type="caution">
    <text evidence="2">The sequence shown here is derived from an EMBL/GenBank/DDBJ whole genome shotgun (WGS) entry which is preliminary data.</text>
</comment>
<dbReference type="PANTHER" id="PTHR42941">
    <property type="entry name" value="SLL1037 PROTEIN"/>
    <property type="match status" value="1"/>
</dbReference>
<dbReference type="InterPro" id="IPR011852">
    <property type="entry name" value="TRAP_TAXI"/>
</dbReference>
<accession>A0A3N1ME54</accession>
<feature type="chain" id="PRO_5017963913" evidence="1">
    <location>
        <begin position="22"/>
        <end position="319"/>
    </location>
</feature>
<keyword evidence="2" id="KW-0675">Receptor</keyword>
<organism evidence="2 3">
    <name type="scientific">Stella humosa</name>
    <dbReference type="NCBI Taxonomy" id="94"/>
    <lineage>
        <taxon>Bacteria</taxon>
        <taxon>Pseudomonadati</taxon>
        <taxon>Pseudomonadota</taxon>
        <taxon>Alphaproteobacteria</taxon>
        <taxon>Rhodospirillales</taxon>
        <taxon>Stellaceae</taxon>
        <taxon>Stella</taxon>
    </lineage>
</organism>